<dbReference type="GO" id="GO:0006424">
    <property type="term" value="P:glutamyl-tRNA aminoacylation"/>
    <property type="evidence" value="ECO:0007669"/>
    <property type="project" value="InterPro"/>
</dbReference>
<evidence type="ECO:0000313" key="11">
    <source>
        <dbReference type="EMBL" id="MBD8524781.1"/>
    </source>
</evidence>
<keyword evidence="6 7" id="KW-0030">Aminoacyl-tRNA synthetase</keyword>
<keyword evidence="12" id="KW-1185">Reference proteome</keyword>
<dbReference type="Gene3D" id="3.40.50.620">
    <property type="entry name" value="HUPs"/>
    <property type="match status" value="1"/>
</dbReference>
<evidence type="ECO:0000256" key="1">
    <source>
        <dbReference type="ARBA" id="ARBA00022598"/>
    </source>
</evidence>
<dbReference type="PANTHER" id="PTHR43311:SF1">
    <property type="entry name" value="GLUTAMYL-Q TRNA(ASP) SYNTHETASE"/>
    <property type="match status" value="1"/>
</dbReference>
<feature type="binding site" evidence="7">
    <location>
        <position position="89"/>
    </location>
    <ligand>
        <name>L-glutamate</name>
        <dbReference type="ChEBI" id="CHEBI:29985"/>
    </ligand>
</feature>
<feature type="binding site" evidence="7">
    <location>
        <position position="273"/>
    </location>
    <ligand>
        <name>ATP</name>
        <dbReference type="ChEBI" id="CHEBI:30616"/>
    </ligand>
</feature>
<dbReference type="PANTHER" id="PTHR43311">
    <property type="entry name" value="GLUTAMATE--TRNA LIGASE"/>
    <property type="match status" value="1"/>
</dbReference>
<feature type="short sequence motif" description="'KMSKS' region" evidence="7">
    <location>
        <begin position="270"/>
        <end position="274"/>
    </location>
</feature>
<keyword evidence="2" id="KW-0479">Metal-binding</keyword>
<feature type="binding site" evidence="7">
    <location>
        <position position="232"/>
    </location>
    <ligand>
        <name>L-glutamate</name>
        <dbReference type="ChEBI" id="CHEBI:29985"/>
    </ligand>
</feature>
<evidence type="ECO:0000256" key="6">
    <source>
        <dbReference type="ARBA" id="ARBA00023146"/>
    </source>
</evidence>
<dbReference type="FunFam" id="3.40.50.620:FF:000093">
    <property type="entry name" value="Glutamyl-Q tRNA(Asp) synthetase"/>
    <property type="match status" value="1"/>
</dbReference>
<comment type="caution">
    <text evidence="7">Lacks conserved residue(s) required for the propagation of feature annotation.</text>
</comment>
<keyword evidence="5 7" id="KW-0067">ATP-binding</keyword>
<feature type="binding site" evidence="7">
    <location>
        <position position="214"/>
    </location>
    <ligand>
        <name>L-glutamate</name>
        <dbReference type="ChEBI" id="CHEBI:29985"/>
    </ligand>
</feature>
<evidence type="ECO:0000256" key="3">
    <source>
        <dbReference type="ARBA" id="ARBA00022741"/>
    </source>
</evidence>
<dbReference type="EC" id="6.1.1.-" evidence="7"/>
<dbReference type="InterPro" id="IPR014729">
    <property type="entry name" value="Rossmann-like_a/b/a_fold"/>
</dbReference>
<dbReference type="Proteomes" id="UP000613768">
    <property type="component" value="Unassembled WGS sequence"/>
</dbReference>
<dbReference type="GO" id="GO:0006400">
    <property type="term" value="P:tRNA modification"/>
    <property type="evidence" value="ECO:0007669"/>
    <property type="project" value="InterPro"/>
</dbReference>
<gene>
    <name evidence="11" type="primary">gluQRS</name>
    <name evidence="7" type="synonym">gluQ</name>
    <name evidence="11" type="ORF">IFO71_03410</name>
</gene>
<protein>
    <recommendedName>
        <fullName evidence="7">Glutamyl-Q tRNA(Asp) synthetase</fullName>
        <shortName evidence="7">Glu-Q-RSs</shortName>
        <ecNumber evidence="7">6.1.1.-</ecNumber>
    </recommendedName>
</protein>
<dbReference type="Pfam" id="PF00749">
    <property type="entry name" value="tRNA-synt_1c"/>
    <property type="match status" value="2"/>
</dbReference>
<dbReference type="InterPro" id="IPR020058">
    <property type="entry name" value="Glu/Gln-tRNA-synth_Ib_cat-dom"/>
</dbReference>
<dbReference type="EMBL" id="JACYTR010000004">
    <property type="protein sequence ID" value="MBD8524781.1"/>
    <property type="molecule type" value="Genomic_DNA"/>
</dbReference>
<keyword evidence="1 7" id="KW-0436">Ligase</keyword>
<evidence type="ECO:0000313" key="12">
    <source>
        <dbReference type="Proteomes" id="UP000613768"/>
    </source>
</evidence>
<dbReference type="InterPro" id="IPR049940">
    <property type="entry name" value="GluQ/Sye"/>
</dbReference>
<dbReference type="InterPro" id="IPR000924">
    <property type="entry name" value="Glu/Gln-tRNA-synth"/>
</dbReference>
<organism evidence="11 12">
    <name type="scientific">Pseudomarimonas arenosa</name>
    <dbReference type="NCBI Taxonomy" id="2774145"/>
    <lineage>
        <taxon>Bacteria</taxon>
        <taxon>Pseudomonadati</taxon>
        <taxon>Pseudomonadota</taxon>
        <taxon>Gammaproteobacteria</taxon>
        <taxon>Lysobacterales</taxon>
        <taxon>Lysobacteraceae</taxon>
        <taxon>Pseudomarimonas</taxon>
    </lineage>
</organism>
<keyword evidence="3 7" id="KW-0547">Nucleotide-binding</keyword>
<proteinExistence type="inferred from homology"/>
<comment type="similarity">
    <text evidence="7">Belongs to the class-I aminoacyl-tRNA synthetase family. GluQ subfamily.</text>
</comment>
<reference evidence="11 12" key="1">
    <citation type="submission" date="2020-09" db="EMBL/GenBank/DDBJ databases">
        <title>Pseudoxanthomonas sp. CAU 1598 isolated from sand of Yaerae Beach.</title>
        <authorList>
            <person name="Kim W."/>
        </authorList>
    </citation>
    <scope>NUCLEOTIDE SEQUENCE [LARGE SCALE GENOMIC DNA]</scope>
    <source>
        <strain evidence="11 12">CAU 1598</strain>
    </source>
</reference>
<dbReference type="InterPro" id="IPR022380">
    <property type="entry name" value="Glu-Q_tRNA(Asp)_Synthase"/>
</dbReference>
<sequence length="355" mass="38542">MDGAGFRIGHHGRLAGAAAQLGSGAGGRSRHDHSHPRALPTGVSSPNSGYVGRFAPSPTGALHFGSLVAALGSWLDARQHDGEWLLRVEDLDPPREVPGAARQQLATLSAFGLHPDREVIWQSQRSERYAEVLQGLVQQDLAFACSCSRSDLADFGQAHRCCVRPFDPNHHAIRLRVADVTLSIEDRLRGVLQQWPGRDSGDFVLRRADGPFAYQLAVVVDDADQGVSDVVRGADLLDSCARQVLLYQSLGWTPPRYMHLPLVVDAQGRKLSKSSAAVPVDADDPVPALTAAWRVLGQAPEAAPRNGSANAWLRAVLPHFDWRRIGQGEFLDRSLTDPPPSHESVTQSEDNDQIN</sequence>
<dbReference type="GO" id="GO:0004818">
    <property type="term" value="F:glutamate-tRNA ligase activity"/>
    <property type="evidence" value="ECO:0007669"/>
    <property type="project" value="TreeGrafter"/>
</dbReference>
<comment type="function">
    <text evidence="7">Catalyzes the tRNA-independent activation of glutamate in presence of ATP and the subsequent transfer of glutamate onto a tRNA(Asp). Glutamate is transferred on the 2-amino-5-(4,5-dihydroxy-2-cyclopenten-1-yl) moiety of the queuosine in the wobble position of the QUC anticodon.</text>
</comment>
<dbReference type="GO" id="GO:0008270">
    <property type="term" value="F:zinc ion binding"/>
    <property type="evidence" value="ECO:0007669"/>
    <property type="project" value="InterPro"/>
</dbReference>
<evidence type="ECO:0000259" key="10">
    <source>
        <dbReference type="Pfam" id="PF00749"/>
    </source>
</evidence>
<evidence type="ECO:0000256" key="7">
    <source>
        <dbReference type="HAMAP-Rule" id="MF_01428"/>
    </source>
</evidence>
<dbReference type="NCBIfam" id="NF004314">
    <property type="entry name" value="PRK05710.1-3"/>
    <property type="match status" value="1"/>
</dbReference>
<dbReference type="GO" id="GO:0005829">
    <property type="term" value="C:cytosol"/>
    <property type="evidence" value="ECO:0007669"/>
    <property type="project" value="TreeGrafter"/>
</dbReference>
<feature type="region of interest" description="Disordered" evidence="9">
    <location>
        <begin position="19"/>
        <end position="46"/>
    </location>
</feature>
<keyword evidence="4" id="KW-0862">Zinc</keyword>
<dbReference type="PRINTS" id="PR00987">
    <property type="entry name" value="TRNASYNTHGLU"/>
</dbReference>
<evidence type="ECO:0000256" key="5">
    <source>
        <dbReference type="ARBA" id="ARBA00022840"/>
    </source>
</evidence>
<dbReference type="AlphaFoldDB" id="A0AAW3ZKF2"/>
<keyword evidence="8" id="KW-0648">Protein biosynthesis</keyword>
<dbReference type="NCBIfam" id="TIGR03838">
    <property type="entry name" value="queuosine_YadB"/>
    <property type="match status" value="1"/>
</dbReference>
<accession>A0AAW3ZKF2</accession>
<dbReference type="SUPFAM" id="SSF52374">
    <property type="entry name" value="Nucleotidylyl transferase"/>
    <property type="match status" value="1"/>
</dbReference>
<feature type="domain" description="Glutamyl/glutaminyl-tRNA synthetase class Ib catalytic" evidence="10">
    <location>
        <begin position="53"/>
        <end position="153"/>
    </location>
</feature>
<dbReference type="GO" id="GO:0005524">
    <property type="term" value="F:ATP binding"/>
    <property type="evidence" value="ECO:0007669"/>
    <property type="project" value="UniProtKB-KW"/>
</dbReference>
<feature type="binding site" evidence="7">
    <location>
        <begin position="53"/>
        <end position="57"/>
    </location>
    <ligand>
        <name>L-glutamate</name>
        <dbReference type="ChEBI" id="CHEBI:29985"/>
    </ligand>
</feature>
<evidence type="ECO:0000256" key="9">
    <source>
        <dbReference type="SAM" id="MobiDB-lite"/>
    </source>
</evidence>
<evidence type="ECO:0000256" key="8">
    <source>
        <dbReference type="RuleBase" id="RU363037"/>
    </source>
</evidence>
<dbReference type="HAMAP" id="MF_01428">
    <property type="entry name" value="Glu_Q_tRNA_synth"/>
    <property type="match status" value="1"/>
</dbReference>
<comment type="caution">
    <text evidence="11">The sequence shown here is derived from an EMBL/GenBank/DDBJ whole genome shotgun (WGS) entry which is preliminary data.</text>
</comment>
<feature type="short sequence motif" description="'HIGH' region" evidence="7">
    <location>
        <begin position="56"/>
        <end position="66"/>
    </location>
</feature>
<name>A0AAW3ZKF2_9GAMM</name>
<feature type="region of interest" description="Disordered" evidence="9">
    <location>
        <begin position="331"/>
        <end position="355"/>
    </location>
</feature>
<evidence type="ECO:0000256" key="2">
    <source>
        <dbReference type="ARBA" id="ARBA00022723"/>
    </source>
</evidence>
<feature type="domain" description="Glutamyl/glutaminyl-tRNA synthetase class Ib catalytic" evidence="10">
    <location>
        <begin position="168"/>
        <end position="281"/>
    </location>
</feature>
<evidence type="ECO:0000256" key="4">
    <source>
        <dbReference type="ARBA" id="ARBA00022833"/>
    </source>
</evidence>